<keyword evidence="1" id="KW-0812">Transmembrane</keyword>
<evidence type="ECO:0000256" key="1">
    <source>
        <dbReference type="SAM" id="Phobius"/>
    </source>
</evidence>
<dbReference type="EMBL" id="OZ075118">
    <property type="protein sequence ID" value="CAL5091132.1"/>
    <property type="molecule type" value="Genomic_DNA"/>
</dbReference>
<dbReference type="Pfam" id="PF13968">
    <property type="entry name" value="DUF4220"/>
    <property type="match status" value="1"/>
</dbReference>
<sequence>MEPGSKQDGVVNMTRAIEALSPWLNNPRRTIIQVEALVVTAAALLLLQLIFGCCKRRWHNPFVKGALLACDTLIFPLIIYTLSMMQSSPIKNSSYPVWAVFLIMASEGTVAVQQYDFYGSALKKYGHAAVEIGRYTLYIMMLLLLMSPVTLKEGWSQKHVRFASASSVWVQLVIAIAFGTKLLETMLLLVWEGKVLRYCRVIAKRMRMDDWANVHPSDSDPESMEGYNYLVQFPSVTIDKIWDCCGNSDDGKALKDICLSFALFLLLKRRYLGLACAEARHLKTRRFVLEKLLPSQGEYERVFRILEVELGFCYDYFFTRYGFVYTLANVHERHISILLFCCLALFGVKIICIFVAGVFALRRSLVLETPNPIIEVHTTDADYVITLLVLGIALIVQVLQAAFYLASDWVQVSLACRYVKKNCYGPNALIGKAIAFLRRVTVSGACTNKICQRSLLSGKQGPVEVSYTVKRAIARSLKSTDGVLTNGEASLRQNQNLYHRNGITREDRGVAVNLSRYIAYLIASVPELLPYHEVDIKESLREVVEDEIGEDPWSYEELESVDGTGEEDSPTTVFRKGVKLGKQLESMPDGAQRWKLMGEFWAETLLYVAPSHSTAKQHMKHLENGGEFLTHIWALLSHAGILNLNRDKDQGPEAGETASVPPICHELSIA</sequence>
<feature type="transmembrane region" description="Helical" evidence="1">
    <location>
        <begin position="65"/>
        <end position="83"/>
    </location>
</feature>
<protein>
    <recommendedName>
        <fullName evidence="2">DUF4220 domain-containing protein</fullName>
    </recommendedName>
</protein>
<dbReference type="PANTHER" id="PTHR31325">
    <property type="entry name" value="OS01G0798800 PROTEIN-RELATED"/>
    <property type="match status" value="1"/>
</dbReference>
<gene>
    <name evidence="3" type="ORF">URODEC1_LOCUS114201</name>
</gene>
<evidence type="ECO:0000259" key="2">
    <source>
        <dbReference type="Pfam" id="PF13968"/>
    </source>
</evidence>
<feature type="domain" description="DUF4220" evidence="2">
    <location>
        <begin position="70"/>
        <end position="457"/>
    </location>
</feature>
<keyword evidence="1" id="KW-0472">Membrane</keyword>
<feature type="transmembrane region" description="Helical" evidence="1">
    <location>
        <begin position="31"/>
        <end position="53"/>
    </location>
</feature>
<feature type="transmembrane region" description="Helical" evidence="1">
    <location>
        <begin position="132"/>
        <end position="149"/>
    </location>
</feature>
<dbReference type="Proteomes" id="UP001497457">
    <property type="component" value="Chromosome 8b"/>
</dbReference>
<evidence type="ECO:0000313" key="3">
    <source>
        <dbReference type="EMBL" id="CAL5091132.1"/>
    </source>
</evidence>
<dbReference type="InterPro" id="IPR025315">
    <property type="entry name" value="DUF4220"/>
</dbReference>
<accession>A0ABC9GCK6</accession>
<proteinExistence type="predicted"/>
<feature type="transmembrane region" description="Helical" evidence="1">
    <location>
        <begin position="95"/>
        <end position="112"/>
    </location>
</feature>
<reference evidence="3" key="1">
    <citation type="submission" date="2024-10" db="EMBL/GenBank/DDBJ databases">
        <authorList>
            <person name="Ryan C."/>
        </authorList>
    </citation>
    <scope>NUCLEOTIDE SEQUENCE [LARGE SCALE GENOMIC DNA]</scope>
</reference>
<dbReference type="InterPro" id="IPR007658">
    <property type="entry name" value="DUF594"/>
</dbReference>
<feature type="transmembrane region" description="Helical" evidence="1">
    <location>
        <begin position="381"/>
        <end position="405"/>
    </location>
</feature>
<dbReference type="AlphaFoldDB" id="A0ABC9GCK6"/>
<feature type="transmembrane region" description="Helical" evidence="1">
    <location>
        <begin position="169"/>
        <end position="191"/>
    </location>
</feature>
<keyword evidence="4" id="KW-1185">Reference proteome</keyword>
<dbReference type="Pfam" id="PF04578">
    <property type="entry name" value="DUF594"/>
    <property type="match status" value="1"/>
</dbReference>
<name>A0ABC9GCK6_9POAL</name>
<organism evidence="3 4">
    <name type="scientific">Urochloa decumbens</name>
    <dbReference type="NCBI Taxonomy" id="240449"/>
    <lineage>
        <taxon>Eukaryota</taxon>
        <taxon>Viridiplantae</taxon>
        <taxon>Streptophyta</taxon>
        <taxon>Embryophyta</taxon>
        <taxon>Tracheophyta</taxon>
        <taxon>Spermatophyta</taxon>
        <taxon>Magnoliopsida</taxon>
        <taxon>Liliopsida</taxon>
        <taxon>Poales</taxon>
        <taxon>Poaceae</taxon>
        <taxon>PACMAD clade</taxon>
        <taxon>Panicoideae</taxon>
        <taxon>Panicodae</taxon>
        <taxon>Paniceae</taxon>
        <taxon>Melinidinae</taxon>
        <taxon>Urochloa</taxon>
    </lineage>
</organism>
<feature type="transmembrane region" description="Helical" evidence="1">
    <location>
        <begin position="337"/>
        <end position="361"/>
    </location>
</feature>
<evidence type="ECO:0000313" key="4">
    <source>
        <dbReference type="Proteomes" id="UP001497457"/>
    </source>
</evidence>
<keyword evidence="1" id="KW-1133">Transmembrane helix</keyword>